<dbReference type="Proteomes" id="UP000019678">
    <property type="component" value="Unassembled WGS sequence"/>
</dbReference>
<gene>
    <name evidence="3" type="ORF">CAP_4915</name>
</gene>
<keyword evidence="1" id="KW-1133">Transmembrane helix</keyword>
<feature type="transmembrane region" description="Helical" evidence="1">
    <location>
        <begin position="29"/>
        <end position="51"/>
    </location>
</feature>
<dbReference type="PANTHER" id="PTHR10587">
    <property type="entry name" value="GLYCOSYL TRANSFERASE-RELATED"/>
    <property type="match status" value="1"/>
</dbReference>
<keyword evidence="1" id="KW-0812">Transmembrane</keyword>
<dbReference type="EMBL" id="ASRX01000039">
    <property type="protein sequence ID" value="EYF04041.1"/>
    <property type="molecule type" value="Genomic_DNA"/>
</dbReference>
<dbReference type="Pfam" id="PF01522">
    <property type="entry name" value="Polysacc_deac_1"/>
    <property type="match status" value="1"/>
</dbReference>
<feature type="domain" description="NodB homology" evidence="2">
    <location>
        <begin position="68"/>
        <end position="256"/>
    </location>
</feature>
<evidence type="ECO:0000313" key="3">
    <source>
        <dbReference type="EMBL" id="EYF04041.1"/>
    </source>
</evidence>
<dbReference type="InterPro" id="IPR050248">
    <property type="entry name" value="Polysacc_deacetylase_ArnD"/>
</dbReference>
<dbReference type="eggNOG" id="COG0726">
    <property type="taxonomic scope" value="Bacteria"/>
</dbReference>
<keyword evidence="4" id="KW-1185">Reference proteome</keyword>
<dbReference type="RefSeq" id="WP_052375756.1">
    <property type="nucleotide sequence ID" value="NZ_ASRX01000039.1"/>
</dbReference>
<evidence type="ECO:0000259" key="2">
    <source>
        <dbReference type="PROSITE" id="PS51677"/>
    </source>
</evidence>
<sequence>MTVGRALLYAASAGAIALAARSVIVGPIPLVVAAVTVAVYLGLILCGVFILRLGMFVEVLSRGPADARGVALTFDDGPSPEHTPRVLALLDAAGVKATFFVIGRKAEAHPDLVREIVARGHAVGVHGYAHDRLFSLRPARVIEADLGKAVEVLTEITGARPTLMRPPVGHTSPPMARVIEALDLEVVGWSVRGFDGLGGAKAAQVAARIIPGLGDGAIVLLHDAAERDDHVPASIEALPRILDAMRAKDLDGVRVDHWLAEG</sequence>
<dbReference type="AlphaFoldDB" id="A0A017T664"/>
<dbReference type="GO" id="GO:0005975">
    <property type="term" value="P:carbohydrate metabolic process"/>
    <property type="evidence" value="ECO:0007669"/>
    <property type="project" value="InterPro"/>
</dbReference>
<dbReference type="STRING" id="1192034.CAP_4915"/>
<comment type="caution">
    <text evidence="3">The sequence shown here is derived from an EMBL/GenBank/DDBJ whole genome shotgun (WGS) entry which is preliminary data.</text>
</comment>
<evidence type="ECO:0000313" key="4">
    <source>
        <dbReference type="Proteomes" id="UP000019678"/>
    </source>
</evidence>
<dbReference type="Gene3D" id="3.20.20.370">
    <property type="entry name" value="Glycoside hydrolase/deacetylase"/>
    <property type="match status" value="1"/>
</dbReference>
<reference evidence="3 4" key="1">
    <citation type="submission" date="2013-05" db="EMBL/GenBank/DDBJ databases">
        <title>Genome assembly of Chondromyces apiculatus DSM 436.</title>
        <authorList>
            <person name="Sharma G."/>
            <person name="Khatri I."/>
            <person name="Kaur C."/>
            <person name="Mayilraj S."/>
            <person name="Subramanian S."/>
        </authorList>
    </citation>
    <scope>NUCLEOTIDE SEQUENCE [LARGE SCALE GENOMIC DNA]</scope>
    <source>
        <strain evidence="3 4">DSM 436</strain>
    </source>
</reference>
<dbReference type="CDD" id="cd10917">
    <property type="entry name" value="CE4_NodB_like_6s_7s"/>
    <property type="match status" value="1"/>
</dbReference>
<dbReference type="InterPro" id="IPR002509">
    <property type="entry name" value="NODB_dom"/>
</dbReference>
<keyword evidence="1" id="KW-0472">Membrane</keyword>
<organism evidence="3 4">
    <name type="scientific">Chondromyces apiculatus DSM 436</name>
    <dbReference type="NCBI Taxonomy" id="1192034"/>
    <lineage>
        <taxon>Bacteria</taxon>
        <taxon>Pseudomonadati</taxon>
        <taxon>Myxococcota</taxon>
        <taxon>Polyangia</taxon>
        <taxon>Polyangiales</taxon>
        <taxon>Polyangiaceae</taxon>
        <taxon>Chondromyces</taxon>
    </lineage>
</organism>
<accession>A0A017T664</accession>
<protein>
    <submittedName>
        <fullName evidence="3">Chitooligosaccharide deacetylase</fullName>
    </submittedName>
</protein>
<name>A0A017T664_9BACT</name>
<evidence type="ECO:0000256" key="1">
    <source>
        <dbReference type="SAM" id="Phobius"/>
    </source>
</evidence>
<dbReference type="OrthoDB" id="5352625at2"/>
<dbReference type="PANTHER" id="PTHR10587:SF137">
    <property type="entry name" value="4-DEOXY-4-FORMAMIDO-L-ARABINOSE-PHOSPHOUNDECAPRENOL DEFORMYLASE ARND-RELATED"/>
    <property type="match status" value="1"/>
</dbReference>
<dbReference type="InterPro" id="IPR011330">
    <property type="entry name" value="Glyco_hydro/deAcase_b/a-brl"/>
</dbReference>
<proteinExistence type="predicted"/>
<dbReference type="PROSITE" id="PS51677">
    <property type="entry name" value="NODB"/>
    <property type="match status" value="1"/>
</dbReference>
<dbReference type="SUPFAM" id="SSF88713">
    <property type="entry name" value="Glycoside hydrolase/deacetylase"/>
    <property type="match status" value="1"/>
</dbReference>
<dbReference type="GO" id="GO:0016810">
    <property type="term" value="F:hydrolase activity, acting on carbon-nitrogen (but not peptide) bonds"/>
    <property type="evidence" value="ECO:0007669"/>
    <property type="project" value="InterPro"/>
</dbReference>